<accession>A0A398ADK8</accession>
<evidence type="ECO:0000313" key="3">
    <source>
        <dbReference type="Proteomes" id="UP000264353"/>
    </source>
</evidence>
<evidence type="ECO:0000313" key="2">
    <source>
        <dbReference type="EMBL" id="RID75565.1"/>
    </source>
</evidence>
<organism evidence="2 3">
    <name type="scientific">Brassica campestris</name>
    <name type="common">Field mustard</name>
    <dbReference type="NCBI Taxonomy" id="3711"/>
    <lineage>
        <taxon>Eukaryota</taxon>
        <taxon>Viridiplantae</taxon>
        <taxon>Streptophyta</taxon>
        <taxon>Embryophyta</taxon>
        <taxon>Tracheophyta</taxon>
        <taxon>Spermatophyta</taxon>
        <taxon>Magnoliopsida</taxon>
        <taxon>eudicotyledons</taxon>
        <taxon>Gunneridae</taxon>
        <taxon>Pentapetalae</taxon>
        <taxon>rosids</taxon>
        <taxon>malvids</taxon>
        <taxon>Brassicales</taxon>
        <taxon>Brassicaceae</taxon>
        <taxon>Brassiceae</taxon>
        <taxon>Brassica</taxon>
    </lineage>
</organism>
<protein>
    <submittedName>
        <fullName evidence="2">Uncharacterized protein</fullName>
    </submittedName>
</protein>
<dbReference type="Proteomes" id="UP000264353">
    <property type="component" value="Chromosome A2"/>
</dbReference>
<feature type="region of interest" description="Disordered" evidence="1">
    <location>
        <begin position="1"/>
        <end position="71"/>
    </location>
</feature>
<proteinExistence type="predicted"/>
<gene>
    <name evidence="2" type="ORF">BRARA_B02604</name>
</gene>
<name>A0A398ADK8_BRACM</name>
<reference evidence="2 3" key="1">
    <citation type="submission" date="2018-06" db="EMBL/GenBank/DDBJ databases">
        <title>WGS assembly of Brassica rapa FPsc.</title>
        <authorList>
            <person name="Bowman J."/>
            <person name="Kohchi T."/>
            <person name="Yamato K."/>
            <person name="Jenkins J."/>
            <person name="Shu S."/>
            <person name="Ishizaki K."/>
            <person name="Yamaoka S."/>
            <person name="Nishihama R."/>
            <person name="Nakamura Y."/>
            <person name="Berger F."/>
            <person name="Adam C."/>
            <person name="Aki S."/>
            <person name="Althoff F."/>
            <person name="Araki T."/>
            <person name="Arteaga-Vazquez M."/>
            <person name="Balasubrmanian S."/>
            <person name="Bauer D."/>
            <person name="Boehm C."/>
            <person name="Briginshaw L."/>
            <person name="Caballero-Perez J."/>
            <person name="Catarino B."/>
            <person name="Chen F."/>
            <person name="Chiyoda S."/>
            <person name="Chovatia M."/>
            <person name="Davies K."/>
            <person name="Delmans M."/>
            <person name="Demura T."/>
            <person name="Dierschke T."/>
            <person name="Dolan L."/>
            <person name="Dorantes-Acosta A."/>
            <person name="Eklund D."/>
            <person name="Florent S."/>
            <person name="Flores-Sandoval E."/>
            <person name="Fujiyama A."/>
            <person name="Fukuzawa H."/>
            <person name="Galik B."/>
            <person name="Grimanelli D."/>
            <person name="Grimwood J."/>
            <person name="Grossniklaus U."/>
            <person name="Hamada T."/>
            <person name="Haseloff J."/>
            <person name="Hetherington A."/>
            <person name="Higo A."/>
            <person name="Hirakawa Y."/>
            <person name="Hundley H."/>
            <person name="Ikeda Y."/>
            <person name="Inoue K."/>
            <person name="Inoue S."/>
            <person name="Ishida S."/>
            <person name="Jia Q."/>
            <person name="Kakita M."/>
            <person name="Kanazawa T."/>
            <person name="Kawai Y."/>
            <person name="Kawashima T."/>
            <person name="Kennedy M."/>
            <person name="Kinose K."/>
            <person name="Kinoshita T."/>
            <person name="Kohara Y."/>
            <person name="Koide E."/>
            <person name="Komatsu K."/>
            <person name="Kopischke S."/>
            <person name="Kubo M."/>
            <person name="Kyozuka J."/>
            <person name="Lagercrantz U."/>
            <person name="Lin S."/>
            <person name="Lindquist E."/>
            <person name="Lipzen A."/>
            <person name="Lu C."/>
            <person name="Luna E."/>
            <person name="Martienssen R."/>
            <person name="Minamino N."/>
            <person name="Mizutani M."/>
            <person name="Mizutani M."/>
            <person name="Mochizuki N."/>
            <person name="Monte I."/>
            <person name="Mosher R."/>
            <person name="Nagasaki H."/>
            <person name="Nakagami H."/>
            <person name="Naramoto S."/>
            <person name="Nishitani K."/>
            <person name="Ohtani M."/>
            <person name="Okamoto T."/>
            <person name="Okumura M."/>
            <person name="Phillips J."/>
            <person name="Pollak B."/>
            <person name="Reinders A."/>
            <person name="Roevekamp M."/>
            <person name="Sano R."/>
            <person name="Sawa S."/>
            <person name="Schmid M."/>
            <person name="Shirakawa M."/>
            <person name="Solano R."/>
            <person name="Spunde A."/>
            <person name="Suetsugu N."/>
            <person name="Sugano S."/>
            <person name="Sugiyama A."/>
            <person name="Sun R."/>
            <person name="Suzuki Y."/>
            <person name="Takenaka M."/>
            <person name="Takezawa D."/>
            <person name="Tomogane H."/>
            <person name="Tsuzuki M."/>
            <person name="Ueda T."/>
            <person name="Umeda M."/>
            <person name="Ward J."/>
            <person name="Watanabe Y."/>
            <person name="Yazaki K."/>
            <person name="Yokoyama R."/>
            <person name="Yoshitake Y."/>
            <person name="Yotsui I."/>
            <person name="Zachgo S."/>
            <person name="Schmutz J."/>
        </authorList>
    </citation>
    <scope>NUCLEOTIDE SEQUENCE [LARGE SCALE GENOMIC DNA]</scope>
    <source>
        <strain evidence="3">cv. B-3</strain>
    </source>
</reference>
<sequence length="71" mass="7803">MKSRDNPTTPPMNKRPSWKSKPAITGVSDVSLEPRVGSSVKKNASKPEPKPADHHKEGATLEEVQLWTQSP</sequence>
<dbReference type="EMBL" id="CM010629">
    <property type="protein sequence ID" value="RID75565.1"/>
    <property type="molecule type" value="Genomic_DNA"/>
</dbReference>
<dbReference type="AlphaFoldDB" id="A0A398ADK8"/>
<feature type="compositionally biased region" description="Basic and acidic residues" evidence="1">
    <location>
        <begin position="45"/>
        <end position="59"/>
    </location>
</feature>
<evidence type="ECO:0000256" key="1">
    <source>
        <dbReference type="SAM" id="MobiDB-lite"/>
    </source>
</evidence>